<evidence type="ECO:0000313" key="2">
    <source>
        <dbReference type="Proteomes" id="UP000471293"/>
    </source>
</evidence>
<evidence type="ECO:0000313" key="1">
    <source>
        <dbReference type="EMBL" id="NEA20187.1"/>
    </source>
</evidence>
<reference evidence="1 2" key="1">
    <citation type="submission" date="2020-01" db="EMBL/GenBank/DDBJ databases">
        <title>Insect and environment-associated Actinomycetes.</title>
        <authorList>
            <person name="Currrie C."/>
            <person name="Chevrette M."/>
            <person name="Carlson C."/>
            <person name="Stubbendieck R."/>
            <person name="Wendt-Pienkowski E."/>
        </authorList>
    </citation>
    <scope>NUCLEOTIDE SEQUENCE [LARGE SCALE GENOMIC DNA]</scope>
    <source>
        <strain evidence="1 2">SID11342</strain>
    </source>
</reference>
<name>A0A6N9U9J2_STRHA</name>
<accession>A0A6N9U9J2</accession>
<dbReference type="AlphaFoldDB" id="A0A6N9U9J2"/>
<comment type="caution">
    <text evidence="1">The sequence shown here is derived from an EMBL/GenBank/DDBJ whole genome shotgun (WGS) entry which is preliminary data.</text>
</comment>
<sequence length="48" mass="5032">MLPERGEQVALTIGAAGDLVDDLGRHVPRRGLVDRTVVVAHTGVEASP</sequence>
<dbReference type="EMBL" id="JAAGLQ010000686">
    <property type="protein sequence ID" value="NEA20187.1"/>
    <property type="molecule type" value="Genomic_DNA"/>
</dbReference>
<dbReference type="RefSeq" id="WP_164349900.1">
    <property type="nucleotide sequence ID" value="NZ_JAAGLQ010000686.1"/>
</dbReference>
<proteinExistence type="predicted"/>
<organism evidence="1 2">
    <name type="scientific">Streptomyces halstedii</name>
    <dbReference type="NCBI Taxonomy" id="1944"/>
    <lineage>
        <taxon>Bacteria</taxon>
        <taxon>Bacillati</taxon>
        <taxon>Actinomycetota</taxon>
        <taxon>Actinomycetes</taxon>
        <taxon>Kitasatosporales</taxon>
        <taxon>Streptomycetaceae</taxon>
        <taxon>Streptomyces</taxon>
    </lineage>
</organism>
<dbReference type="Proteomes" id="UP000471293">
    <property type="component" value="Unassembled WGS sequence"/>
</dbReference>
<protein>
    <submittedName>
        <fullName evidence="1">Uncharacterized protein</fullName>
    </submittedName>
</protein>
<gene>
    <name evidence="1" type="ORF">G3I29_32995</name>
</gene>